<dbReference type="Pfam" id="PF05854">
    <property type="entry name" value="MC1"/>
    <property type="match status" value="1"/>
</dbReference>
<reference evidence="2" key="1">
    <citation type="submission" date="2018-10" db="EMBL/GenBank/DDBJ databases">
        <title>Hidden diversity of soil giant viruses.</title>
        <authorList>
            <person name="Schulz F."/>
            <person name="Alteio L."/>
            <person name="Goudeau D."/>
            <person name="Ryan E.M."/>
            <person name="Malmstrom R.R."/>
            <person name="Blanchard J."/>
            <person name="Woyke T."/>
        </authorList>
    </citation>
    <scope>NUCLEOTIDE SEQUENCE</scope>
    <source>
        <strain evidence="2">TEV1</strain>
    </source>
</reference>
<accession>A0A3G4ZKG5</accession>
<dbReference type="InterPro" id="IPR008674">
    <property type="entry name" value="MC1"/>
</dbReference>
<evidence type="ECO:0000313" key="2">
    <source>
        <dbReference type="EMBL" id="AYV75327.1"/>
    </source>
</evidence>
<sequence>MCYDENTNNKRNTYMCYYKKQMIGKFKGSYPKQAARKAISRISKENNTESLVRCSVKKIGDSKNYVYVGKRIRRDHPRVVLFTRRNKLNNKNDKKYVAFKYVVHVERV</sequence>
<proteinExistence type="predicted"/>
<dbReference type="GO" id="GO:0042262">
    <property type="term" value="P:DNA protection"/>
    <property type="evidence" value="ECO:0007669"/>
    <property type="project" value="InterPro"/>
</dbReference>
<organism evidence="2">
    <name type="scientific">Terrestrivirus sp</name>
    <dbReference type="NCBI Taxonomy" id="2487775"/>
    <lineage>
        <taxon>Viruses</taxon>
        <taxon>Varidnaviria</taxon>
        <taxon>Bamfordvirae</taxon>
        <taxon>Nucleocytoviricota</taxon>
        <taxon>Megaviricetes</taxon>
        <taxon>Imitervirales</taxon>
        <taxon>Mimiviridae</taxon>
        <taxon>Klosneuvirinae</taxon>
    </lineage>
</organism>
<dbReference type="Gene3D" id="3.10.470.10">
    <property type="entry name" value="Chromosomal protein MC1"/>
    <property type="match status" value="1"/>
</dbReference>
<keyword evidence="1" id="KW-0238">DNA-binding</keyword>
<gene>
    <name evidence="2" type="ORF">Terrestrivirus1_201</name>
</gene>
<name>A0A3G4ZKG5_9VIRU</name>
<protein>
    <submittedName>
        <fullName evidence="2">Uncharacterized protein</fullName>
    </submittedName>
</protein>
<dbReference type="InterPro" id="IPR036620">
    <property type="entry name" value="MC1_sf"/>
</dbReference>
<evidence type="ECO:0000256" key="1">
    <source>
        <dbReference type="ARBA" id="ARBA00023125"/>
    </source>
</evidence>
<dbReference type="SUPFAM" id="SSF102875">
    <property type="entry name" value="Chromosomal protein MC1"/>
    <property type="match status" value="1"/>
</dbReference>
<dbReference type="EMBL" id="MK071979">
    <property type="protein sequence ID" value="AYV75327.1"/>
    <property type="molecule type" value="Genomic_DNA"/>
</dbReference>